<dbReference type="InterPro" id="IPR035914">
    <property type="entry name" value="Sperma_CUB_dom_sf"/>
</dbReference>
<feature type="region of interest" description="Disordered" evidence="4">
    <location>
        <begin position="766"/>
        <end position="788"/>
    </location>
</feature>
<organism evidence="8">
    <name type="scientific">Soboliphyme baturini</name>
    <dbReference type="NCBI Taxonomy" id="241478"/>
    <lineage>
        <taxon>Eukaryota</taxon>
        <taxon>Metazoa</taxon>
        <taxon>Ecdysozoa</taxon>
        <taxon>Nematoda</taxon>
        <taxon>Enoplea</taxon>
        <taxon>Dorylaimia</taxon>
        <taxon>Dioctophymatida</taxon>
        <taxon>Dioctophymatoidea</taxon>
        <taxon>Soboliphymatidae</taxon>
        <taxon>Soboliphyme</taxon>
    </lineage>
</organism>
<dbReference type="SMART" id="SM00042">
    <property type="entry name" value="CUB"/>
    <property type="match status" value="1"/>
</dbReference>
<dbReference type="WBParaSite" id="SBAD_0000756301-mRNA-1">
    <property type="protein sequence ID" value="SBAD_0000756301-mRNA-1"/>
    <property type="gene ID" value="SBAD_0000756301"/>
</dbReference>
<dbReference type="Proteomes" id="UP000270296">
    <property type="component" value="Unassembled WGS sequence"/>
</dbReference>
<gene>
    <name evidence="6" type="ORF">SBAD_LOCUS7290</name>
</gene>
<sequence length="788" mass="88415">MTASEAQRQRDFIDDLLQDCDLNGHYERPIFCPKCNKHYQFKDDLCDDLLNMIDYFLKLRLRTEDGNNNASSISGVTIDLDEIIVSHLSGLSYKVHEPTVSVNKTSEVSFKQNVSSRAEEDQPQATGGVLNSTLLQSPCSAKKHLSISNGELSTPRQTSTPNTSCQKIKITIKDRFHSCSIFDMTVANSNSKQGAASLSQSSSCVFSADGERVTPMIIVSSNSEWHGNYVFTLYVPAFNCVSPVCFENSNVLMAHIFCRQLNMLTFRRYDAVANVESLSAIGHRGLTCHGYESVLQQCLASPDDLTIEVCPRLLTIDCAQECRFVLKQRNGTVKSAGYPDHYLPFSDCTWDIIVPADHAILLELLDLHMGMETSKSMQERCSRSHLDLFLSADESEGLSSLNGRVRLCGDSTNLQTFSSSSNRLRIHYVTDAMRIIESSRKGFMLRYYSVSGTGMRPRWTADYTTIPSSHHSNGDEEMDTEEHVTTFIMMAILLLIATASALKHWLSHVSLRRKSTKVRRLNMGVARTNMVNIECLVQRPDRHGYYHQPLYCSKCEQHFQRNDRVCSHLQLLIDQFGERRETSFDVAPEDLSGQKDDVNFSTVSNITIDIEELMSTKEMNQVNRRESGKKSLISNTRSKRRSERSDYPRTSVLLSAKRKSGVNVSTHQSRLYTLNSTSSSAQSSAMPDLSAVTNDQTSSSDQPVVSCVLIRSEDDDVYTDVVADADVPSTSLLNLPDMPGSSHLRRCRKASLREVKTKLTSLLRKERSEQVNSTTSVPDIGNVESRFR</sequence>
<feature type="domain" description="CUB" evidence="5">
    <location>
        <begin position="322"/>
        <end position="450"/>
    </location>
</feature>
<comment type="caution">
    <text evidence="3">Lacks conserved residue(s) required for the propagation of feature annotation.</text>
</comment>
<dbReference type="SUPFAM" id="SSF49854">
    <property type="entry name" value="Spermadhesin, CUB domain"/>
    <property type="match status" value="1"/>
</dbReference>
<dbReference type="Gene3D" id="2.60.120.290">
    <property type="entry name" value="Spermadhesin, CUB domain"/>
    <property type="match status" value="1"/>
</dbReference>
<keyword evidence="1" id="KW-0677">Repeat</keyword>
<evidence type="ECO:0000256" key="1">
    <source>
        <dbReference type="ARBA" id="ARBA00022737"/>
    </source>
</evidence>
<dbReference type="PROSITE" id="PS01180">
    <property type="entry name" value="CUB"/>
    <property type="match status" value="1"/>
</dbReference>
<dbReference type="CDD" id="cd00041">
    <property type="entry name" value="CUB"/>
    <property type="match status" value="1"/>
</dbReference>
<evidence type="ECO:0000259" key="5">
    <source>
        <dbReference type="PROSITE" id="PS01180"/>
    </source>
</evidence>
<evidence type="ECO:0000313" key="8">
    <source>
        <dbReference type="WBParaSite" id="SBAD_0000756301-mRNA-1"/>
    </source>
</evidence>
<dbReference type="EMBL" id="UZAM01010501">
    <property type="protein sequence ID" value="VDP12589.1"/>
    <property type="molecule type" value="Genomic_DNA"/>
</dbReference>
<accession>A0A183IUJ3</accession>
<name>A0A183IUJ3_9BILA</name>
<evidence type="ECO:0000313" key="7">
    <source>
        <dbReference type="Proteomes" id="UP000270296"/>
    </source>
</evidence>
<evidence type="ECO:0000256" key="3">
    <source>
        <dbReference type="PROSITE-ProRule" id="PRU00059"/>
    </source>
</evidence>
<reference evidence="8" key="1">
    <citation type="submission" date="2016-06" db="UniProtKB">
        <authorList>
            <consortium name="WormBaseParasite"/>
        </authorList>
    </citation>
    <scope>IDENTIFICATION</scope>
</reference>
<dbReference type="AlphaFoldDB" id="A0A183IUJ3"/>
<feature type="region of interest" description="Disordered" evidence="4">
    <location>
        <begin position="675"/>
        <end position="698"/>
    </location>
</feature>
<evidence type="ECO:0000313" key="6">
    <source>
        <dbReference type="EMBL" id="VDP12589.1"/>
    </source>
</evidence>
<evidence type="ECO:0000256" key="2">
    <source>
        <dbReference type="ARBA" id="ARBA00023157"/>
    </source>
</evidence>
<keyword evidence="2" id="KW-1015">Disulfide bond</keyword>
<protein>
    <submittedName>
        <fullName evidence="8">CUB domain-containing protein</fullName>
    </submittedName>
</protein>
<dbReference type="PANTHER" id="PTHR24251">
    <property type="entry name" value="OVOCHYMASE-RELATED"/>
    <property type="match status" value="1"/>
</dbReference>
<keyword evidence="7" id="KW-1185">Reference proteome</keyword>
<dbReference type="Pfam" id="PF00431">
    <property type="entry name" value="CUB"/>
    <property type="match status" value="1"/>
</dbReference>
<dbReference type="InterPro" id="IPR000859">
    <property type="entry name" value="CUB_dom"/>
</dbReference>
<reference evidence="6 7" key="2">
    <citation type="submission" date="2018-11" db="EMBL/GenBank/DDBJ databases">
        <authorList>
            <consortium name="Pathogen Informatics"/>
        </authorList>
    </citation>
    <scope>NUCLEOTIDE SEQUENCE [LARGE SCALE GENOMIC DNA]</scope>
</reference>
<evidence type="ECO:0000256" key="4">
    <source>
        <dbReference type="SAM" id="MobiDB-lite"/>
    </source>
</evidence>
<feature type="compositionally biased region" description="Low complexity" evidence="4">
    <location>
        <begin position="676"/>
        <end position="685"/>
    </location>
</feature>
<proteinExistence type="predicted"/>
<feature type="region of interest" description="Disordered" evidence="4">
    <location>
        <begin position="618"/>
        <end position="660"/>
    </location>
</feature>